<dbReference type="InterPro" id="IPR052646">
    <property type="entry name" value="Peroxisomal_PEX28-32"/>
</dbReference>
<feature type="compositionally biased region" description="Basic and acidic residues" evidence="5">
    <location>
        <begin position="645"/>
        <end position="663"/>
    </location>
</feature>
<dbReference type="VEuPathDB" id="FungiDB:ASPFODRAFT_65728"/>
<dbReference type="Proteomes" id="UP000075230">
    <property type="component" value="Unassembled WGS sequence"/>
</dbReference>
<keyword evidence="2 6" id="KW-0812">Transmembrane</keyword>
<feature type="domain" description="Peroxin/Ferlin" evidence="7">
    <location>
        <begin position="365"/>
        <end position="433"/>
    </location>
</feature>
<feature type="region of interest" description="Disordered" evidence="5">
    <location>
        <begin position="67"/>
        <end position="95"/>
    </location>
</feature>
<gene>
    <name evidence="8" type="ORF">RIB2604_00701580</name>
</gene>
<evidence type="ECO:0000313" key="9">
    <source>
        <dbReference type="Proteomes" id="UP000075230"/>
    </source>
</evidence>
<dbReference type="SMART" id="SM00693">
    <property type="entry name" value="DysFN"/>
    <property type="match status" value="1"/>
</dbReference>
<dbReference type="GO" id="GO:0007031">
    <property type="term" value="P:peroxisome organization"/>
    <property type="evidence" value="ECO:0007669"/>
    <property type="project" value="UniProtKB-ARBA"/>
</dbReference>
<comment type="caution">
    <text evidence="8">The sequence shown here is derived from an EMBL/GenBank/DDBJ whole genome shotgun (WGS) entry which is preliminary data.</text>
</comment>
<feature type="transmembrane region" description="Helical" evidence="6">
    <location>
        <begin position="168"/>
        <end position="187"/>
    </location>
</feature>
<protein>
    <submittedName>
        <fullName evidence="8">Integral peroxisomal membrane protein</fullName>
    </submittedName>
</protein>
<evidence type="ECO:0000256" key="2">
    <source>
        <dbReference type="ARBA" id="ARBA00022692"/>
    </source>
</evidence>
<feature type="region of interest" description="Disordered" evidence="5">
    <location>
        <begin position="528"/>
        <end position="688"/>
    </location>
</feature>
<feature type="compositionally biased region" description="Basic and acidic residues" evidence="5">
    <location>
        <begin position="528"/>
        <end position="540"/>
    </location>
</feature>
<evidence type="ECO:0000259" key="7">
    <source>
        <dbReference type="SMART" id="SM00693"/>
    </source>
</evidence>
<accession>A0A146F2W9</accession>
<evidence type="ECO:0000256" key="6">
    <source>
        <dbReference type="SAM" id="Phobius"/>
    </source>
</evidence>
<keyword evidence="4 6" id="KW-0472">Membrane</keyword>
<dbReference type="Pfam" id="PF06398">
    <property type="entry name" value="Pex24p"/>
    <property type="match status" value="1"/>
</dbReference>
<feature type="transmembrane region" description="Helical" evidence="6">
    <location>
        <begin position="266"/>
        <end position="287"/>
    </location>
</feature>
<organism evidence="8 9">
    <name type="scientific">Aspergillus kawachii</name>
    <name type="common">White koji mold</name>
    <name type="synonym">Aspergillus awamori var. kawachi</name>
    <dbReference type="NCBI Taxonomy" id="1069201"/>
    <lineage>
        <taxon>Eukaryota</taxon>
        <taxon>Fungi</taxon>
        <taxon>Dikarya</taxon>
        <taxon>Ascomycota</taxon>
        <taxon>Pezizomycotina</taxon>
        <taxon>Eurotiomycetes</taxon>
        <taxon>Eurotiomycetidae</taxon>
        <taxon>Eurotiales</taxon>
        <taxon>Aspergillaceae</taxon>
        <taxon>Aspergillus</taxon>
        <taxon>Aspergillus subgen. Circumdati</taxon>
    </lineage>
</organism>
<evidence type="ECO:0000313" key="8">
    <source>
        <dbReference type="EMBL" id="GAT20475.1"/>
    </source>
</evidence>
<reference evidence="9" key="2">
    <citation type="submission" date="2016-02" db="EMBL/GenBank/DDBJ databases">
        <title>Genome sequencing of Aspergillus luchuensis NBRC 4314.</title>
        <authorList>
            <person name="Yamada O."/>
        </authorList>
    </citation>
    <scope>NUCLEOTIDE SEQUENCE [LARGE SCALE GENOMIC DNA]</scope>
    <source>
        <strain evidence="9">RIB 2604</strain>
    </source>
</reference>
<evidence type="ECO:0000256" key="1">
    <source>
        <dbReference type="ARBA" id="ARBA00004127"/>
    </source>
</evidence>
<feature type="compositionally biased region" description="Low complexity" evidence="5">
    <location>
        <begin position="627"/>
        <end position="644"/>
    </location>
</feature>
<dbReference type="PANTHER" id="PTHR31679">
    <property type="entry name" value="PEROXISOMAL MEMBRANE PROTEIN PEX30-RELATED"/>
    <property type="match status" value="1"/>
</dbReference>
<sequence>MTLDAYDVSVVGWQLSVIQTNALSDSDDFPPPILFEYLVHVDEPHSSTTALNTNVATEDIPWIDSMAPSSSTQDHADSQPPTVAAFSPTTISGSSVTSRQRSSIIVHRKSPLLVATPPQITRALAYSHPFILPLNKLVGLLTWTTGDGWQSFLLVAVFWTLVLYGDVIITWTGPLLVVIGLILGMYWRRYSPLSSRAHLSEKQGHQRAASETFPHQHETLDEIVETLRTFTTRCNILLEPLVEFTDFLSTQRTATSATTRPALTTLFIRILFVTPIWIALTLPPLYLITTRRVIMTLGTIILTYHSRPARVSRVILWRSLTIRRICSIITGLSFSSTVDKAHSLLMQSQGHAMSIATRRRGDSSGVRFTFVIYENQRRWLGIGWTYSLFPSERAAWTDEHLNHVPSKEDFELPGVANGNAQWRWVEGSDWRIEGADDSGKSDAKADGGGWVYYDNKVGHIVSHVLTNVQVPGLLTAWEQWNDGRRGQDGWDRYTRRRKWCRDAELVEIPSAGESTSVETKSGIAQSLEQEKAANAHEKEISSTVDADAESLAPSTSSKSRKRRWFGSTKSVSDKASSISSAPPTSTNNSSVDLGKLKSATPTGSYTPTGKSTATATRPISIPHARKSSNYSGGSASHSSSFGREGSIREKEMSLAQDRLDRWGTRATGGTERAEREMGLGDEVNMGLS</sequence>
<feature type="compositionally biased region" description="Low complexity" evidence="5">
    <location>
        <begin position="567"/>
        <end position="590"/>
    </location>
</feature>
<feature type="compositionally biased region" description="Polar residues" evidence="5">
    <location>
        <begin position="599"/>
        <end position="617"/>
    </location>
</feature>
<evidence type="ECO:0000256" key="5">
    <source>
        <dbReference type="SAM" id="MobiDB-lite"/>
    </source>
</evidence>
<dbReference type="PANTHER" id="PTHR31679:SF2">
    <property type="entry name" value="PEROXISOMAL MEMBRANE PROTEIN PEX30-RELATED"/>
    <property type="match status" value="1"/>
</dbReference>
<dbReference type="GO" id="GO:0012505">
    <property type="term" value="C:endomembrane system"/>
    <property type="evidence" value="ECO:0007669"/>
    <property type="project" value="UniProtKB-SubCell"/>
</dbReference>
<comment type="subcellular location">
    <subcellularLocation>
        <location evidence="1">Endomembrane system</location>
        <topology evidence="1">Multi-pass membrane protein</topology>
    </subcellularLocation>
</comment>
<proteinExistence type="predicted"/>
<name>A0A146F2W9_ASPKA</name>
<dbReference type="EMBL" id="BCWF01000007">
    <property type="protein sequence ID" value="GAT20475.1"/>
    <property type="molecule type" value="Genomic_DNA"/>
</dbReference>
<reference evidence="8 9" key="1">
    <citation type="journal article" date="2016" name="DNA Res.">
        <title>Genome sequence of Aspergillus luchuensis NBRC 4314.</title>
        <authorList>
            <person name="Yamada O."/>
            <person name="Machida M."/>
            <person name="Hosoyama A."/>
            <person name="Goto M."/>
            <person name="Takahashi T."/>
            <person name="Futagami T."/>
            <person name="Yamagata Y."/>
            <person name="Takeuchi M."/>
            <person name="Kobayashi T."/>
            <person name="Koike H."/>
            <person name="Abe K."/>
            <person name="Asai K."/>
            <person name="Arita M."/>
            <person name="Fujita N."/>
            <person name="Fukuda K."/>
            <person name="Higa K."/>
            <person name="Horikawa H."/>
            <person name="Ishikawa T."/>
            <person name="Jinno K."/>
            <person name="Kato Y."/>
            <person name="Kirimura K."/>
            <person name="Mizutani O."/>
            <person name="Nakasone K."/>
            <person name="Sano M."/>
            <person name="Shiraishi Y."/>
            <person name="Tsukahara M."/>
            <person name="Gomi K."/>
        </authorList>
    </citation>
    <scope>NUCLEOTIDE SEQUENCE [LARGE SCALE GENOMIC DNA]</scope>
    <source>
        <strain evidence="8 9">RIB 2604</strain>
    </source>
</reference>
<dbReference type="AlphaFoldDB" id="A0A146F2W9"/>
<dbReference type="InterPro" id="IPR006614">
    <property type="entry name" value="Peroxin/Ferlin"/>
</dbReference>
<evidence type="ECO:0000256" key="3">
    <source>
        <dbReference type="ARBA" id="ARBA00022989"/>
    </source>
</evidence>
<dbReference type="InterPro" id="IPR010482">
    <property type="entry name" value="TECPR1-like_DysF"/>
</dbReference>
<dbReference type="GO" id="GO:0005778">
    <property type="term" value="C:peroxisomal membrane"/>
    <property type="evidence" value="ECO:0007669"/>
    <property type="project" value="TreeGrafter"/>
</dbReference>
<evidence type="ECO:0000256" key="4">
    <source>
        <dbReference type="ARBA" id="ARBA00023136"/>
    </source>
</evidence>
<keyword evidence="3 6" id="KW-1133">Transmembrane helix</keyword>